<organism evidence="2 3">
    <name type="scientific">Ensete ventricosum</name>
    <name type="common">Abyssinian banana</name>
    <name type="synonym">Musa ensete</name>
    <dbReference type="NCBI Taxonomy" id="4639"/>
    <lineage>
        <taxon>Eukaryota</taxon>
        <taxon>Viridiplantae</taxon>
        <taxon>Streptophyta</taxon>
        <taxon>Embryophyta</taxon>
        <taxon>Tracheophyta</taxon>
        <taxon>Spermatophyta</taxon>
        <taxon>Magnoliopsida</taxon>
        <taxon>Liliopsida</taxon>
        <taxon>Zingiberales</taxon>
        <taxon>Musaceae</taxon>
        <taxon>Ensete</taxon>
    </lineage>
</organism>
<dbReference type="Proteomes" id="UP000287651">
    <property type="component" value="Unassembled WGS sequence"/>
</dbReference>
<sequence length="183" mass="19869">MHPLRFPNSGIRAKRGGGAASHSQPPCRVDHPRSGRSQGTLQGGDACGHGGLRLARRGNSCWQRDTRKGADCRVPARDCSSRLALLPAGVAAPVARVVAPWQGDCQRARAATAYAGATVATTHKGQGESYASVFLVYCQAYMPVIICNYMERHGRSMKVTMGLTISWREITMYGDATIRRNRR</sequence>
<comment type="caution">
    <text evidence="2">The sequence shown here is derived from an EMBL/GenBank/DDBJ whole genome shotgun (WGS) entry which is preliminary data.</text>
</comment>
<protein>
    <submittedName>
        <fullName evidence="2">Uncharacterized protein</fullName>
    </submittedName>
</protein>
<accession>A0A426WZE0</accession>
<evidence type="ECO:0000313" key="2">
    <source>
        <dbReference type="EMBL" id="RRT32587.1"/>
    </source>
</evidence>
<reference evidence="2 3" key="1">
    <citation type="journal article" date="2014" name="Agronomy (Basel)">
        <title>A Draft Genome Sequence for Ensete ventricosum, the Drought-Tolerant Tree Against Hunger.</title>
        <authorList>
            <person name="Harrison J."/>
            <person name="Moore K.A."/>
            <person name="Paszkiewicz K."/>
            <person name="Jones T."/>
            <person name="Grant M."/>
            <person name="Ambacheew D."/>
            <person name="Muzemil S."/>
            <person name="Studholme D.J."/>
        </authorList>
    </citation>
    <scope>NUCLEOTIDE SEQUENCE [LARGE SCALE GENOMIC DNA]</scope>
</reference>
<dbReference type="AlphaFoldDB" id="A0A426WZE0"/>
<proteinExistence type="predicted"/>
<dbReference type="EMBL" id="AMZH03031363">
    <property type="protein sequence ID" value="RRT32587.1"/>
    <property type="molecule type" value="Genomic_DNA"/>
</dbReference>
<gene>
    <name evidence="2" type="ORF">B296_00051335</name>
</gene>
<evidence type="ECO:0000256" key="1">
    <source>
        <dbReference type="SAM" id="MobiDB-lite"/>
    </source>
</evidence>
<evidence type="ECO:0000313" key="3">
    <source>
        <dbReference type="Proteomes" id="UP000287651"/>
    </source>
</evidence>
<name>A0A426WZE0_ENSVE</name>
<feature type="region of interest" description="Disordered" evidence="1">
    <location>
        <begin position="1"/>
        <end position="45"/>
    </location>
</feature>